<evidence type="ECO:0000313" key="3">
    <source>
        <dbReference type="Proteomes" id="UP000523447"/>
    </source>
</evidence>
<dbReference type="Proteomes" id="UP000523447">
    <property type="component" value="Unassembled WGS sequence"/>
</dbReference>
<feature type="region of interest" description="Disordered" evidence="1">
    <location>
        <begin position="302"/>
        <end position="321"/>
    </location>
</feature>
<comment type="caution">
    <text evidence="2">The sequence shown here is derived from an EMBL/GenBank/DDBJ whole genome shotgun (WGS) entry which is preliminary data.</text>
</comment>
<organism evidence="2 3">
    <name type="scientific">Nocardia veterana</name>
    <dbReference type="NCBI Taxonomy" id="132249"/>
    <lineage>
        <taxon>Bacteria</taxon>
        <taxon>Bacillati</taxon>
        <taxon>Actinomycetota</taxon>
        <taxon>Actinomycetes</taxon>
        <taxon>Mycobacteriales</taxon>
        <taxon>Nocardiaceae</taxon>
        <taxon>Nocardia</taxon>
    </lineage>
</organism>
<dbReference type="EMBL" id="JAAXPE010000018">
    <property type="protein sequence ID" value="NKY87450.1"/>
    <property type="molecule type" value="Genomic_DNA"/>
</dbReference>
<evidence type="ECO:0000256" key="1">
    <source>
        <dbReference type="SAM" id="MobiDB-lite"/>
    </source>
</evidence>
<proteinExistence type="predicted"/>
<gene>
    <name evidence="2" type="ORF">HGA07_17655</name>
</gene>
<keyword evidence="3" id="KW-1185">Reference proteome</keyword>
<dbReference type="RefSeq" id="WP_157171400.1">
    <property type="nucleotide sequence ID" value="NZ_CAWPHS010000010.1"/>
</dbReference>
<sequence>MAGELELRYVGPLIVRRMSEAVDDIAGAFARRLTGGAGELTRSAGHARHTDGEARDILEGTVLESPGVRMSGDRIVALRGTDVYGAPIEVDPKRIAYEPLRDSDGEYVGISFPTSAASARAAGDWAAGRMLGIETAGVVKLPGAVVNRAGPGLPHEPGAALPRAVEVRRTSDLRTPFVVMGRFDNDGAVVMVRNTPGDGRPEVEPVHLPAEYVGRVIRDNTVYAMKSLDEPRRPVTLVSQNDSPVDGSVSKAIAEQLHESAARPTYPFDRVPGEQGTVTGVVHPTRTIGPLWPESTLEARGSVTADGRLTSEYAVHEPPSG</sequence>
<accession>A0A7X6LZE4</accession>
<reference evidence="2 3" key="1">
    <citation type="submission" date="2020-04" db="EMBL/GenBank/DDBJ databases">
        <title>MicrobeNet Type strains.</title>
        <authorList>
            <person name="Nicholson A.C."/>
        </authorList>
    </citation>
    <scope>NUCLEOTIDE SEQUENCE [LARGE SCALE GENOMIC DNA]</scope>
    <source>
        <strain evidence="2 3">DSM 44445</strain>
    </source>
</reference>
<dbReference type="AlphaFoldDB" id="A0A7X6LZE4"/>
<evidence type="ECO:0000313" key="2">
    <source>
        <dbReference type="EMBL" id="NKY87450.1"/>
    </source>
</evidence>
<name>A0A7X6LZE4_9NOCA</name>
<protein>
    <submittedName>
        <fullName evidence="2">Uncharacterized protein</fullName>
    </submittedName>
</protein>